<comment type="similarity">
    <text evidence="5">Belongs to the DPH7 family.</text>
</comment>
<organism evidence="9 10">
    <name type="scientific">Venustampulla echinocandica</name>
    <dbReference type="NCBI Taxonomy" id="2656787"/>
    <lineage>
        <taxon>Eukaryota</taxon>
        <taxon>Fungi</taxon>
        <taxon>Dikarya</taxon>
        <taxon>Ascomycota</taxon>
        <taxon>Pezizomycotina</taxon>
        <taxon>Leotiomycetes</taxon>
        <taxon>Helotiales</taxon>
        <taxon>Pleuroascaceae</taxon>
        <taxon>Venustampulla</taxon>
    </lineage>
</organism>
<keyword evidence="4" id="KW-0378">Hydrolase</keyword>
<dbReference type="GO" id="GO:0017183">
    <property type="term" value="P:protein histidyl modification to diphthamide"/>
    <property type="evidence" value="ECO:0007669"/>
    <property type="project" value="TreeGrafter"/>
</dbReference>
<dbReference type="SUPFAM" id="SSF50978">
    <property type="entry name" value="WD40 repeat-like"/>
    <property type="match status" value="1"/>
</dbReference>
<dbReference type="GeneID" id="43601044"/>
<dbReference type="InterPro" id="IPR001680">
    <property type="entry name" value="WD40_rpt"/>
</dbReference>
<protein>
    <recommendedName>
        <fullName evidence="6">methylated diphthine methylhydrolase</fullName>
        <ecNumber evidence="6">3.1.1.97</ecNumber>
    </recommendedName>
</protein>
<dbReference type="OrthoDB" id="1930760at2759"/>
<dbReference type="EC" id="3.1.1.97" evidence="6"/>
<dbReference type="SMART" id="SM00320">
    <property type="entry name" value="WD40"/>
    <property type="match status" value="3"/>
</dbReference>
<dbReference type="Gene3D" id="2.130.10.10">
    <property type="entry name" value="YVTN repeat-like/Quinoprotein amine dehydrogenase"/>
    <property type="match status" value="1"/>
</dbReference>
<proteinExistence type="inferred from homology"/>
<sequence length="465" mass="50886">MDGQHIPLGISQQKFSKNIQAVTSRTLDLPPSCIEFVPREKAPVELDPSSHYFVIGTYNLEKNDQTAARTAAESEGNDMIAVPPAPQERNGTLNLFSIRADKSLILVERLSYPSAILDLHFIPGEPIFAVASSTGAISIYTFSLVPQTVEIKPGNIGLKAWEWGIRHIKMHQVFATNVLVLSFIWLSYSTTADAPPLLAATTSAGEIYMISFSDWDFTGFQILNDELPINTHDAEAWCCAFCPSTHCLYSGGDDSWLRVIDLNLAALQEPESTDDLIGQANTIRGHDAGVTAILPLPYRQQRMFLTGSYDDHIRLYSWQNSSGCPLPKPREMTKLNLGGGVWKLKFLEDRPMRDGPGGHVKFRVLASCMHIGAKIVEVSLVGGGEWRMDVAAEVNVHESMCYGCDVLPLRSGVKAGDEVVEPEAKSQGKEGAMTVEVDGEEKRNSLKPPSSPGPGSWGGKLSPKF</sequence>
<evidence type="ECO:0000256" key="1">
    <source>
        <dbReference type="ARBA" id="ARBA00005156"/>
    </source>
</evidence>
<dbReference type="InterPro" id="IPR036322">
    <property type="entry name" value="WD40_repeat_dom_sf"/>
</dbReference>
<dbReference type="PANTHER" id="PTHR46042:SF1">
    <property type="entry name" value="DIPHTHINE METHYLTRANSFERASE"/>
    <property type="match status" value="1"/>
</dbReference>
<evidence type="ECO:0000313" key="9">
    <source>
        <dbReference type="EMBL" id="RDL33827.1"/>
    </source>
</evidence>
<dbReference type="RefSeq" id="XP_031867109.1">
    <property type="nucleotide sequence ID" value="XM_032016818.1"/>
</dbReference>
<evidence type="ECO:0000256" key="8">
    <source>
        <dbReference type="SAM" id="MobiDB-lite"/>
    </source>
</evidence>
<comment type="caution">
    <text evidence="9">The sequence shown here is derived from an EMBL/GenBank/DDBJ whole genome shotgun (WGS) entry which is preliminary data.</text>
</comment>
<dbReference type="GO" id="GO:0005737">
    <property type="term" value="C:cytoplasm"/>
    <property type="evidence" value="ECO:0007669"/>
    <property type="project" value="TreeGrafter"/>
</dbReference>
<reference evidence="9 10" key="1">
    <citation type="journal article" date="2018" name="IMA Fungus">
        <title>IMA Genome-F 9: Draft genome sequence of Annulohypoxylon stygium, Aspergillus mulundensis, Berkeleyomyces basicola (syn. Thielaviopsis basicola), Ceratocystis smalleyi, two Cercospora beticola strains, Coleophoma cylindrospora, Fusarium fracticaudum, Phialophora cf. hyalina, and Morchella septimelata.</title>
        <authorList>
            <person name="Wingfield B.D."/>
            <person name="Bills G.F."/>
            <person name="Dong Y."/>
            <person name="Huang W."/>
            <person name="Nel W.J."/>
            <person name="Swalarsk-Parry B.S."/>
            <person name="Vaghefi N."/>
            <person name="Wilken P.M."/>
            <person name="An Z."/>
            <person name="de Beer Z.W."/>
            <person name="De Vos L."/>
            <person name="Chen L."/>
            <person name="Duong T.A."/>
            <person name="Gao Y."/>
            <person name="Hammerbacher A."/>
            <person name="Kikkert J.R."/>
            <person name="Li Y."/>
            <person name="Li H."/>
            <person name="Li K."/>
            <person name="Li Q."/>
            <person name="Liu X."/>
            <person name="Ma X."/>
            <person name="Naidoo K."/>
            <person name="Pethybridge S.J."/>
            <person name="Sun J."/>
            <person name="Steenkamp E.T."/>
            <person name="van der Nest M.A."/>
            <person name="van Wyk S."/>
            <person name="Wingfield M.J."/>
            <person name="Xiong C."/>
            <person name="Yue Q."/>
            <person name="Zhang X."/>
        </authorList>
    </citation>
    <scope>NUCLEOTIDE SEQUENCE [LARGE SCALE GENOMIC DNA]</scope>
    <source>
        <strain evidence="9 10">BP 5553</strain>
    </source>
</reference>
<keyword evidence="3" id="KW-0677">Repeat</keyword>
<evidence type="ECO:0000256" key="7">
    <source>
        <dbReference type="ARBA" id="ARBA00047551"/>
    </source>
</evidence>
<gene>
    <name evidence="9" type="ORF">BP5553_08195</name>
</gene>
<evidence type="ECO:0000256" key="2">
    <source>
        <dbReference type="ARBA" id="ARBA00022574"/>
    </source>
</evidence>
<evidence type="ECO:0000256" key="6">
    <source>
        <dbReference type="ARBA" id="ARBA00039131"/>
    </source>
</evidence>
<evidence type="ECO:0000256" key="4">
    <source>
        <dbReference type="ARBA" id="ARBA00022801"/>
    </source>
</evidence>
<accession>A0A370TFZ4</accession>
<evidence type="ECO:0000313" key="10">
    <source>
        <dbReference type="Proteomes" id="UP000254866"/>
    </source>
</evidence>
<dbReference type="InterPro" id="IPR052415">
    <property type="entry name" value="Diphthine_MTase"/>
</dbReference>
<keyword evidence="10" id="KW-1185">Reference proteome</keyword>
<dbReference type="STRING" id="2656787.A0A370TFZ4"/>
<dbReference type="Proteomes" id="UP000254866">
    <property type="component" value="Unassembled WGS sequence"/>
</dbReference>
<evidence type="ECO:0000256" key="5">
    <source>
        <dbReference type="ARBA" id="ARBA00038092"/>
    </source>
</evidence>
<evidence type="ECO:0000256" key="3">
    <source>
        <dbReference type="ARBA" id="ARBA00022737"/>
    </source>
</evidence>
<comment type="pathway">
    <text evidence="1">Protein modification; peptidyl-diphthamide biosynthesis.</text>
</comment>
<keyword evidence="2" id="KW-0853">WD repeat</keyword>
<dbReference type="GO" id="GO:0061685">
    <property type="term" value="F:diphthine methylesterase activity"/>
    <property type="evidence" value="ECO:0007669"/>
    <property type="project" value="UniProtKB-EC"/>
</dbReference>
<feature type="region of interest" description="Disordered" evidence="8">
    <location>
        <begin position="418"/>
        <end position="465"/>
    </location>
</feature>
<name>A0A370TFZ4_9HELO</name>
<comment type="catalytic activity">
    <reaction evidence="7">
        <text>diphthine methyl ester-[translation elongation factor 2] + H2O = diphthine-[translation elongation factor 2] + methanol + H(+)</text>
        <dbReference type="Rhea" id="RHEA:42656"/>
        <dbReference type="Rhea" id="RHEA-COMP:10172"/>
        <dbReference type="Rhea" id="RHEA-COMP:10173"/>
        <dbReference type="ChEBI" id="CHEBI:15377"/>
        <dbReference type="ChEBI" id="CHEBI:15378"/>
        <dbReference type="ChEBI" id="CHEBI:17790"/>
        <dbReference type="ChEBI" id="CHEBI:79005"/>
        <dbReference type="ChEBI" id="CHEBI:82696"/>
        <dbReference type="EC" id="3.1.1.97"/>
    </reaction>
</comment>
<dbReference type="AlphaFoldDB" id="A0A370TFZ4"/>
<dbReference type="PANTHER" id="PTHR46042">
    <property type="entry name" value="DIPHTHINE METHYLTRANSFERASE"/>
    <property type="match status" value="1"/>
</dbReference>
<dbReference type="EMBL" id="NPIC01000008">
    <property type="protein sequence ID" value="RDL33827.1"/>
    <property type="molecule type" value="Genomic_DNA"/>
</dbReference>
<dbReference type="InterPro" id="IPR015943">
    <property type="entry name" value="WD40/YVTN_repeat-like_dom_sf"/>
</dbReference>
<dbReference type="Pfam" id="PF00400">
    <property type="entry name" value="WD40"/>
    <property type="match status" value="2"/>
</dbReference>